<keyword evidence="10" id="KW-1185">Reference proteome</keyword>
<organism evidence="9 10">
    <name type="scientific">Plastoroseomonas hellenica</name>
    <dbReference type="NCBI Taxonomy" id="2687306"/>
    <lineage>
        <taxon>Bacteria</taxon>
        <taxon>Pseudomonadati</taxon>
        <taxon>Pseudomonadota</taxon>
        <taxon>Alphaproteobacteria</taxon>
        <taxon>Acetobacterales</taxon>
        <taxon>Acetobacteraceae</taxon>
        <taxon>Plastoroseomonas</taxon>
    </lineage>
</organism>
<evidence type="ECO:0000256" key="8">
    <source>
        <dbReference type="RuleBase" id="RU363041"/>
    </source>
</evidence>
<feature type="transmembrane region" description="Helical" evidence="8">
    <location>
        <begin position="78"/>
        <end position="98"/>
    </location>
</feature>
<evidence type="ECO:0000313" key="10">
    <source>
        <dbReference type="Proteomes" id="UP001196870"/>
    </source>
</evidence>
<gene>
    <name evidence="9" type="ORF">GXW71_15155</name>
</gene>
<reference evidence="10" key="1">
    <citation type="journal article" date="2021" name="Syst. Appl. Microbiol.">
        <title>Roseomonas hellenica sp. nov., isolated from roots of wild-growing Alkanna tinctoria.</title>
        <authorList>
            <person name="Rat A."/>
            <person name="Naranjo H.D."/>
            <person name="Lebbe L."/>
            <person name="Cnockaert M."/>
            <person name="Krigas N."/>
            <person name="Grigoriadou K."/>
            <person name="Maloupa E."/>
            <person name="Willems A."/>
        </authorList>
    </citation>
    <scope>NUCLEOTIDE SEQUENCE [LARGE SCALE GENOMIC DNA]</scope>
    <source>
        <strain evidence="10">LMG 31523</strain>
    </source>
</reference>
<evidence type="ECO:0000256" key="3">
    <source>
        <dbReference type="ARBA" id="ARBA00022448"/>
    </source>
</evidence>
<evidence type="ECO:0000256" key="4">
    <source>
        <dbReference type="ARBA" id="ARBA00022475"/>
    </source>
</evidence>
<proteinExistence type="inferred from homology"/>
<keyword evidence="4 8" id="KW-1003">Cell membrane</keyword>
<dbReference type="InterPro" id="IPR052017">
    <property type="entry name" value="TSUP"/>
</dbReference>
<dbReference type="Pfam" id="PF01925">
    <property type="entry name" value="TauE"/>
    <property type="match status" value="1"/>
</dbReference>
<dbReference type="Proteomes" id="UP001196870">
    <property type="component" value="Unassembled WGS sequence"/>
</dbReference>
<dbReference type="InterPro" id="IPR002781">
    <property type="entry name" value="TM_pro_TauE-like"/>
</dbReference>
<evidence type="ECO:0000256" key="6">
    <source>
        <dbReference type="ARBA" id="ARBA00022989"/>
    </source>
</evidence>
<comment type="similarity">
    <text evidence="2 8">Belongs to the 4-toluene sulfonate uptake permease (TSUP) (TC 2.A.102) family.</text>
</comment>
<evidence type="ECO:0000256" key="1">
    <source>
        <dbReference type="ARBA" id="ARBA00004651"/>
    </source>
</evidence>
<evidence type="ECO:0000256" key="5">
    <source>
        <dbReference type="ARBA" id="ARBA00022692"/>
    </source>
</evidence>
<keyword evidence="6 8" id="KW-1133">Transmembrane helix</keyword>
<sequence length="253" mass="27187">MVLISDPWFYALAIPAFLINGISKGGFASAAGNPSVPLLSLMIPAPQAAAISLPVLCAMDLTGLRRIWGRWCQREMRVLIPGALLGILLGGLAFGAIGDRETKLMVGLISLIFLARAAWQAWRRSLPPPAPHSAAKGGFWAAVSGFTSTIAHAGGPPLAVYLYPLRLDRAVLTSTTIAFFALCNYVKLVPYVLLGQFSAENLLTSLLLLPLAPIGVRTGMWLQTRISDRLFYNLVYAMLLVTGVKLVWDGLGL</sequence>
<name>A0ABS5EZH0_9PROT</name>
<dbReference type="EMBL" id="JAAGBB010000017">
    <property type="protein sequence ID" value="MBR0665695.1"/>
    <property type="molecule type" value="Genomic_DNA"/>
</dbReference>
<comment type="subcellular location">
    <subcellularLocation>
        <location evidence="1 8">Cell membrane</location>
        <topology evidence="1 8">Multi-pass membrane protein</topology>
    </subcellularLocation>
</comment>
<feature type="transmembrane region" description="Helical" evidence="8">
    <location>
        <begin position="38"/>
        <end position="57"/>
    </location>
</feature>
<comment type="caution">
    <text evidence="9">The sequence shown here is derived from an EMBL/GenBank/DDBJ whole genome shotgun (WGS) entry which is preliminary data.</text>
</comment>
<evidence type="ECO:0000256" key="7">
    <source>
        <dbReference type="ARBA" id="ARBA00023136"/>
    </source>
</evidence>
<dbReference type="PANTHER" id="PTHR30269">
    <property type="entry name" value="TRANSMEMBRANE PROTEIN YFCA"/>
    <property type="match status" value="1"/>
</dbReference>
<keyword evidence="5 8" id="KW-0812">Transmembrane</keyword>
<feature type="transmembrane region" description="Helical" evidence="8">
    <location>
        <begin position="199"/>
        <end position="218"/>
    </location>
</feature>
<evidence type="ECO:0000256" key="2">
    <source>
        <dbReference type="ARBA" id="ARBA00009142"/>
    </source>
</evidence>
<keyword evidence="7 8" id="KW-0472">Membrane</keyword>
<keyword evidence="3" id="KW-0813">Transport</keyword>
<protein>
    <recommendedName>
        <fullName evidence="8">Probable membrane transporter protein</fullName>
    </recommendedName>
</protein>
<dbReference type="PANTHER" id="PTHR30269:SF37">
    <property type="entry name" value="MEMBRANE TRANSPORTER PROTEIN"/>
    <property type="match status" value="1"/>
</dbReference>
<feature type="transmembrane region" description="Helical" evidence="8">
    <location>
        <begin position="170"/>
        <end position="193"/>
    </location>
</feature>
<feature type="transmembrane region" description="Helical" evidence="8">
    <location>
        <begin position="230"/>
        <end position="248"/>
    </location>
</feature>
<accession>A0ABS5EZH0</accession>
<evidence type="ECO:0000313" key="9">
    <source>
        <dbReference type="EMBL" id="MBR0665695.1"/>
    </source>
</evidence>